<evidence type="ECO:0000313" key="3">
    <source>
        <dbReference type="Proteomes" id="UP001160519"/>
    </source>
</evidence>
<organism evidence="2 3">
    <name type="scientific">Candidatus Methylobacter titanis</name>
    <dbReference type="NCBI Taxonomy" id="3053457"/>
    <lineage>
        <taxon>Bacteria</taxon>
        <taxon>Pseudomonadati</taxon>
        <taxon>Pseudomonadota</taxon>
        <taxon>Gammaproteobacteria</taxon>
        <taxon>Methylococcales</taxon>
        <taxon>Methylococcaceae</taxon>
        <taxon>Methylobacter</taxon>
    </lineage>
</organism>
<proteinExistence type="predicted"/>
<comment type="caution">
    <text evidence="2">The sequence shown here is derived from an EMBL/GenBank/DDBJ whole genome shotgun (WGS) entry which is preliminary data.</text>
</comment>
<dbReference type="AlphaFoldDB" id="A0AA43Q683"/>
<name>A0AA43Q683_9GAMM</name>
<dbReference type="EMBL" id="JAQSDF010000080">
    <property type="protein sequence ID" value="MDI1232385.1"/>
    <property type="molecule type" value="Genomic_DNA"/>
</dbReference>
<gene>
    <name evidence="2" type="ORF">PSU93_14700</name>
</gene>
<keyword evidence="3" id="KW-1185">Reference proteome</keyword>
<evidence type="ECO:0000313" key="2">
    <source>
        <dbReference type="EMBL" id="MDI1232385.1"/>
    </source>
</evidence>
<reference evidence="2" key="1">
    <citation type="submission" date="2023-01" db="EMBL/GenBank/DDBJ databases">
        <title>Biogeochemical cycle of methane in antarctic sediments.</title>
        <authorList>
            <person name="Roldan D.M."/>
            <person name="Menes R.J."/>
        </authorList>
    </citation>
    <scope>NUCLEOTIDE SEQUENCE [LARGE SCALE GENOMIC DNA]</scope>
    <source>
        <strain evidence="2">K-2018 MAG008</strain>
    </source>
</reference>
<keyword evidence="1" id="KW-0175">Coiled coil</keyword>
<evidence type="ECO:0000256" key="1">
    <source>
        <dbReference type="SAM" id="Coils"/>
    </source>
</evidence>
<protein>
    <submittedName>
        <fullName evidence="2">Uncharacterized protein</fullName>
    </submittedName>
</protein>
<sequence>MMLFTLWIPNNIIFTPFNYTQPVIPAMKIEKLLHKLQAFFDTDKYKKRQHIEELKKILLKLKKKERKIIEALQQTDDDCLTKHYQTELEIIRAQRKKGIEVLQQLKNPNKS</sequence>
<feature type="coiled-coil region" evidence="1">
    <location>
        <begin position="47"/>
        <end position="74"/>
    </location>
</feature>
<dbReference type="Proteomes" id="UP001160519">
    <property type="component" value="Unassembled WGS sequence"/>
</dbReference>
<accession>A0AA43Q683</accession>